<reference evidence="2 3" key="1">
    <citation type="submission" date="2019-03" db="EMBL/GenBank/DDBJ databases">
        <title>Paracraurococcus aquatilis NE82 genome sequence.</title>
        <authorList>
            <person name="Zhao Y."/>
            <person name="Du Z."/>
        </authorList>
    </citation>
    <scope>NUCLEOTIDE SEQUENCE [LARGE SCALE GENOMIC DNA]</scope>
    <source>
        <strain evidence="2 3">NE82</strain>
    </source>
</reference>
<dbReference type="OrthoDB" id="7284147at2"/>
<protein>
    <recommendedName>
        <fullName evidence="4">Flagellar protein FlgN</fullName>
    </recommendedName>
</protein>
<evidence type="ECO:0000313" key="2">
    <source>
        <dbReference type="EMBL" id="TCZ59923.1"/>
    </source>
</evidence>
<evidence type="ECO:0000313" key="3">
    <source>
        <dbReference type="Proteomes" id="UP000295023"/>
    </source>
</evidence>
<organism evidence="2 3">
    <name type="scientific">Roseicella aquatilis</name>
    <dbReference type="NCBI Taxonomy" id="2527868"/>
    <lineage>
        <taxon>Bacteria</taxon>
        <taxon>Pseudomonadati</taxon>
        <taxon>Pseudomonadota</taxon>
        <taxon>Alphaproteobacteria</taxon>
        <taxon>Acetobacterales</taxon>
        <taxon>Roseomonadaceae</taxon>
        <taxon>Roseicella</taxon>
    </lineage>
</organism>
<dbReference type="GO" id="GO:0044780">
    <property type="term" value="P:bacterial-type flagellum assembly"/>
    <property type="evidence" value="ECO:0007669"/>
    <property type="project" value="InterPro"/>
</dbReference>
<dbReference type="SUPFAM" id="SSF140566">
    <property type="entry name" value="FlgN-like"/>
    <property type="match status" value="1"/>
</dbReference>
<proteinExistence type="predicted"/>
<dbReference type="AlphaFoldDB" id="A0A4R4DK51"/>
<gene>
    <name evidence="2" type="ORF">EXY23_15115</name>
</gene>
<dbReference type="Proteomes" id="UP000295023">
    <property type="component" value="Unassembled WGS sequence"/>
</dbReference>
<evidence type="ECO:0008006" key="4">
    <source>
        <dbReference type="Google" id="ProtNLM"/>
    </source>
</evidence>
<comment type="caution">
    <text evidence="2">The sequence shown here is derived from an EMBL/GenBank/DDBJ whole genome shotgun (WGS) entry which is preliminary data.</text>
</comment>
<accession>A0A4R4DK51</accession>
<keyword evidence="3" id="KW-1185">Reference proteome</keyword>
<feature type="region of interest" description="Disordered" evidence="1">
    <location>
        <begin position="117"/>
        <end position="136"/>
    </location>
</feature>
<dbReference type="EMBL" id="SKBM01000013">
    <property type="protein sequence ID" value="TCZ59923.1"/>
    <property type="molecule type" value="Genomic_DNA"/>
</dbReference>
<sequence>MTVMIEALIAAGQRLAEALRAENEALAALDLPRAAALAGAKVKATDTFAAAAQAAAKTGARADGAARSGAADMTARLQHLGEENRRLLQRAIAIQSQVIETIAGAALPRAAAPGYGAAGRPMPPRRTPALAMATRA</sequence>
<evidence type="ECO:0000256" key="1">
    <source>
        <dbReference type="SAM" id="MobiDB-lite"/>
    </source>
</evidence>
<name>A0A4R4DK51_9PROT</name>
<dbReference type="InterPro" id="IPR036679">
    <property type="entry name" value="FlgN-like_sf"/>
</dbReference>
<dbReference type="RefSeq" id="WP_132290829.1">
    <property type="nucleotide sequence ID" value="NZ_SKBM01000013.1"/>
</dbReference>